<name>A0A9P4HP35_9PLEO</name>
<dbReference type="Gene3D" id="3.40.50.1820">
    <property type="entry name" value="alpha/beta hydrolase"/>
    <property type="match status" value="1"/>
</dbReference>
<sequence length="334" mass="36975">MSLLSSLHTWLFNSPPPSNTSSIQANLASTPCRFPLDNSTSSTHTLPDGRKIGYAQYGSPTGKPILYNHGFPGSRLEAAQFDDLGRELGLRIIAIDRPGIGWSSPHPGAKLLDWPKDVEHLAESLNLEKYAVMGASGGGPATLACAFALPSHKLSAAALVCSMGPPDIGMKGADWAHWIGWPYGIRYAPYWTGRMFWRSSAIGRLDLPDEKRVEMFIKEGASAIESERNVLTDVNFARLSCMVTREAFAQGYDYVWDDGKMSCRDFGFRVQDIRKDLEVQLWYGMKDTFVPLVHGLQIAARLGEGAELRVEDEAHAGILVHWKREILEGLRRSI</sequence>
<dbReference type="InterPro" id="IPR029058">
    <property type="entry name" value="AB_hydrolase_fold"/>
</dbReference>
<evidence type="ECO:0000313" key="2">
    <source>
        <dbReference type="EMBL" id="KAF2036501.1"/>
    </source>
</evidence>
<dbReference type="Pfam" id="PF00561">
    <property type="entry name" value="Abhydrolase_1"/>
    <property type="match status" value="1"/>
</dbReference>
<proteinExistence type="predicted"/>
<dbReference type="OrthoDB" id="294702at2759"/>
<comment type="caution">
    <text evidence="2">The sequence shown here is derived from an EMBL/GenBank/DDBJ whole genome shotgun (WGS) entry which is preliminary data.</text>
</comment>
<evidence type="ECO:0000313" key="3">
    <source>
        <dbReference type="Proteomes" id="UP000799777"/>
    </source>
</evidence>
<keyword evidence="2" id="KW-0378">Hydrolase</keyword>
<keyword evidence="3" id="KW-1185">Reference proteome</keyword>
<dbReference type="AlphaFoldDB" id="A0A9P4HP35"/>
<feature type="domain" description="AB hydrolase-1" evidence="1">
    <location>
        <begin position="63"/>
        <end position="168"/>
    </location>
</feature>
<dbReference type="GO" id="GO:0016787">
    <property type="term" value="F:hydrolase activity"/>
    <property type="evidence" value="ECO:0007669"/>
    <property type="project" value="UniProtKB-KW"/>
</dbReference>
<dbReference type="PANTHER" id="PTHR45763">
    <property type="entry name" value="HYDROLASE, ALPHA/BETA FOLD FAMILY PROTEIN, EXPRESSED-RELATED"/>
    <property type="match status" value="1"/>
</dbReference>
<dbReference type="PANTHER" id="PTHR45763:SF46">
    <property type="entry name" value="AB HYDROLASE-1 DOMAIN-CONTAINING PROTEIN"/>
    <property type="match status" value="1"/>
</dbReference>
<dbReference type="InterPro" id="IPR000073">
    <property type="entry name" value="AB_hydrolase_1"/>
</dbReference>
<dbReference type="Proteomes" id="UP000799777">
    <property type="component" value="Unassembled WGS sequence"/>
</dbReference>
<dbReference type="SUPFAM" id="SSF53474">
    <property type="entry name" value="alpha/beta-Hydrolases"/>
    <property type="match status" value="1"/>
</dbReference>
<dbReference type="EMBL" id="ML978154">
    <property type="protein sequence ID" value="KAF2036501.1"/>
    <property type="molecule type" value="Genomic_DNA"/>
</dbReference>
<protein>
    <submittedName>
        <fullName evidence="2">Alpha/beta hydrolase fold protein</fullName>
    </submittedName>
</protein>
<accession>A0A9P4HP35</accession>
<reference evidence="2" key="1">
    <citation type="journal article" date="2020" name="Stud. Mycol.">
        <title>101 Dothideomycetes genomes: a test case for predicting lifestyles and emergence of pathogens.</title>
        <authorList>
            <person name="Haridas S."/>
            <person name="Albert R."/>
            <person name="Binder M."/>
            <person name="Bloem J."/>
            <person name="Labutti K."/>
            <person name="Salamov A."/>
            <person name="Andreopoulos B."/>
            <person name="Baker S."/>
            <person name="Barry K."/>
            <person name="Bills G."/>
            <person name="Bluhm B."/>
            <person name="Cannon C."/>
            <person name="Castanera R."/>
            <person name="Culley D."/>
            <person name="Daum C."/>
            <person name="Ezra D."/>
            <person name="Gonzalez J."/>
            <person name="Henrissat B."/>
            <person name="Kuo A."/>
            <person name="Liang C."/>
            <person name="Lipzen A."/>
            <person name="Lutzoni F."/>
            <person name="Magnuson J."/>
            <person name="Mondo S."/>
            <person name="Nolan M."/>
            <person name="Ohm R."/>
            <person name="Pangilinan J."/>
            <person name="Park H.-J."/>
            <person name="Ramirez L."/>
            <person name="Alfaro M."/>
            <person name="Sun H."/>
            <person name="Tritt A."/>
            <person name="Yoshinaga Y."/>
            <person name="Zwiers L.-H."/>
            <person name="Turgeon B."/>
            <person name="Goodwin S."/>
            <person name="Spatafora J."/>
            <person name="Crous P."/>
            <person name="Grigoriev I."/>
        </authorList>
    </citation>
    <scope>NUCLEOTIDE SEQUENCE</scope>
    <source>
        <strain evidence="2">CBS 110217</strain>
    </source>
</reference>
<evidence type="ECO:0000259" key="1">
    <source>
        <dbReference type="Pfam" id="PF00561"/>
    </source>
</evidence>
<gene>
    <name evidence="2" type="ORF">EK21DRAFT_105820</name>
</gene>
<organism evidence="2 3">
    <name type="scientific">Setomelanomma holmii</name>
    <dbReference type="NCBI Taxonomy" id="210430"/>
    <lineage>
        <taxon>Eukaryota</taxon>
        <taxon>Fungi</taxon>
        <taxon>Dikarya</taxon>
        <taxon>Ascomycota</taxon>
        <taxon>Pezizomycotina</taxon>
        <taxon>Dothideomycetes</taxon>
        <taxon>Pleosporomycetidae</taxon>
        <taxon>Pleosporales</taxon>
        <taxon>Pleosporineae</taxon>
        <taxon>Phaeosphaeriaceae</taxon>
        <taxon>Setomelanomma</taxon>
    </lineage>
</organism>